<feature type="signal peptide" evidence="2">
    <location>
        <begin position="1"/>
        <end position="22"/>
    </location>
</feature>
<reference evidence="3" key="1">
    <citation type="submission" date="2015-04" db="UniProtKB">
        <authorList>
            <consortium name="EnsemblPlants"/>
        </authorList>
    </citation>
    <scope>IDENTIFICATION</scope>
    <source>
        <strain evidence="3">SL10</strain>
    </source>
</reference>
<feature type="region of interest" description="Disordered" evidence="1">
    <location>
        <begin position="64"/>
        <end position="99"/>
    </location>
</feature>
<evidence type="ECO:0000313" key="4">
    <source>
        <dbReference type="Proteomes" id="UP000006591"/>
    </source>
</evidence>
<dbReference type="OMA" id="MERGPVG"/>
<keyword evidence="4" id="KW-1185">Reference proteome</keyword>
<dbReference type="AlphaFoldDB" id="A0A0E0HLR0"/>
<dbReference type="EnsemblPlants" id="ONIVA06G05950.1">
    <property type="protein sequence ID" value="ONIVA06G05950.1"/>
    <property type="gene ID" value="ONIVA06G05950"/>
</dbReference>
<evidence type="ECO:0000313" key="3">
    <source>
        <dbReference type="EnsemblPlants" id="ONIVA06G05950.1"/>
    </source>
</evidence>
<feature type="chain" id="PRO_5002361910" evidence="2">
    <location>
        <begin position="23"/>
        <end position="99"/>
    </location>
</feature>
<name>A0A0E0HLR0_ORYNI</name>
<dbReference type="Proteomes" id="UP000006591">
    <property type="component" value="Chromosome 6"/>
</dbReference>
<protein>
    <submittedName>
        <fullName evidence="3">Uncharacterized protein</fullName>
    </submittedName>
</protein>
<sequence length="99" mass="10135">MHLRALLAWLLVAALLMAGSLTCSSSSSSRLLGDADGGDSKAWAGAGDVVREYHGGGEKAAATARRSLGLRATKPMPPAPIPNRMKANAMPVSPPARIG</sequence>
<reference evidence="3" key="2">
    <citation type="submission" date="2018-04" db="EMBL/GenBank/DDBJ databases">
        <title>OnivRS2 (Oryza nivara Reference Sequence Version 2).</title>
        <authorList>
            <person name="Zhang J."/>
            <person name="Kudrna D."/>
            <person name="Lee S."/>
            <person name="Talag J."/>
            <person name="Rajasekar S."/>
            <person name="Welchert J."/>
            <person name="Hsing Y.-I."/>
            <person name="Wing R.A."/>
        </authorList>
    </citation>
    <scope>NUCLEOTIDE SEQUENCE [LARGE SCALE GENOMIC DNA]</scope>
    <source>
        <strain evidence="3">SL10</strain>
    </source>
</reference>
<accession>A0A0E0HLR0</accession>
<evidence type="ECO:0000256" key="2">
    <source>
        <dbReference type="SAM" id="SignalP"/>
    </source>
</evidence>
<dbReference type="HOGENOM" id="CLU_2458066_0_0_1"/>
<evidence type="ECO:0000256" key="1">
    <source>
        <dbReference type="SAM" id="MobiDB-lite"/>
    </source>
</evidence>
<organism evidence="3">
    <name type="scientific">Oryza nivara</name>
    <name type="common">Indian wild rice</name>
    <name type="synonym">Oryza sativa f. spontanea</name>
    <dbReference type="NCBI Taxonomy" id="4536"/>
    <lineage>
        <taxon>Eukaryota</taxon>
        <taxon>Viridiplantae</taxon>
        <taxon>Streptophyta</taxon>
        <taxon>Embryophyta</taxon>
        <taxon>Tracheophyta</taxon>
        <taxon>Spermatophyta</taxon>
        <taxon>Magnoliopsida</taxon>
        <taxon>Liliopsida</taxon>
        <taxon>Poales</taxon>
        <taxon>Poaceae</taxon>
        <taxon>BOP clade</taxon>
        <taxon>Oryzoideae</taxon>
        <taxon>Oryzeae</taxon>
        <taxon>Oryzinae</taxon>
        <taxon>Oryza</taxon>
    </lineage>
</organism>
<keyword evidence="2" id="KW-0732">Signal</keyword>
<dbReference type="Gramene" id="ONIVA06G05950.1">
    <property type="protein sequence ID" value="ONIVA06G05950.1"/>
    <property type="gene ID" value="ONIVA06G05950"/>
</dbReference>
<proteinExistence type="predicted"/>